<proteinExistence type="predicted"/>
<name>A0A1Z1M588_9FLOR</name>
<sequence length="152" mass="18334">MINSLDSFFEDFQGKWLFQKDIYFLRSKRHKIYNDINKVFIKHNNLVLLNKLNSFYSYNFDSFIKDFSKNIDFVYVKYNKINTSQKFKTNIKFKFISDNLLKIVCTVDIKNLLYEEYIYSISKNLKISIGILKELNYSKYISTVITSYIKLQ</sequence>
<accession>A0A1Z1M588</accession>
<keyword evidence="1" id="KW-0934">Plastid</keyword>
<geneLocation type="chloroplast" evidence="1"/>
<gene>
    <name evidence="1" type="primary">ycf58</name>
</gene>
<dbReference type="AlphaFoldDB" id="A0A1Z1M588"/>
<dbReference type="GeneID" id="33354240"/>
<organism evidence="1">
    <name type="scientific">Bostrychia tenella</name>
    <dbReference type="NCBI Taxonomy" id="324755"/>
    <lineage>
        <taxon>Eukaryota</taxon>
        <taxon>Rhodophyta</taxon>
        <taxon>Florideophyceae</taxon>
        <taxon>Rhodymeniophycidae</taxon>
        <taxon>Ceramiales</taxon>
        <taxon>Rhodomelaceae</taxon>
        <taxon>Bostrychia</taxon>
    </lineage>
</organism>
<dbReference type="RefSeq" id="YP_009392666.1">
    <property type="nucleotide sequence ID" value="NC_035264.1"/>
</dbReference>
<protein>
    <submittedName>
        <fullName evidence="1">Uncharacterized protein</fullName>
    </submittedName>
</protein>
<reference evidence="1" key="1">
    <citation type="journal article" date="2017" name="J. Phycol.">
        <title>Analysis of chloroplast genomes and a supermatrix inform reclassification of the Rhodomelaceae (Rhodophyta).</title>
        <authorList>
            <person name="Diaz-Tapia P."/>
            <person name="Maggs C.A."/>
            <person name="West J.A."/>
            <person name="Verbruggen H."/>
        </authorList>
    </citation>
    <scope>NUCLEOTIDE SEQUENCE</scope>
    <source>
        <strain evidence="1">JW3079</strain>
    </source>
</reference>
<evidence type="ECO:0000313" key="1">
    <source>
        <dbReference type="EMBL" id="ARW61228.1"/>
    </source>
</evidence>
<keyword evidence="1" id="KW-0150">Chloroplast</keyword>
<dbReference type="EMBL" id="MF101417">
    <property type="protein sequence ID" value="ARW61228.1"/>
    <property type="molecule type" value="Genomic_DNA"/>
</dbReference>